<proteinExistence type="predicted"/>
<keyword evidence="2" id="KW-1185">Reference proteome</keyword>
<comment type="caution">
    <text evidence="1">The sequence shown here is derived from an EMBL/GenBank/DDBJ whole genome shotgun (WGS) entry which is preliminary data.</text>
</comment>
<dbReference type="Proteomes" id="UP000076154">
    <property type="component" value="Unassembled WGS sequence"/>
</dbReference>
<dbReference type="EMBL" id="LUEZ02000017">
    <property type="protein sequence ID" value="RDB27254.1"/>
    <property type="molecule type" value="Genomic_DNA"/>
</dbReference>
<gene>
    <name evidence="1" type="ORF">Hypma_004517</name>
</gene>
<dbReference type="AlphaFoldDB" id="A0A369K635"/>
<dbReference type="InParanoid" id="A0A369K635"/>
<reference evidence="1" key="1">
    <citation type="submission" date="2018-04" db="EMBL/GenBank/DDBJ databases">
        <title>Whole genome sequencing of Hypsizygus marmoreus.</title>
        <authorList>
            <person name="Choi I.-G."/>
            <person name="Min B."/>
            <person name="Kim J.-G."/>
            <person name="Kim S."/>
            <person name="Oh Y.-L."/>
            <person name="Kong W.-S."/>
            <person name="Park H."/>
            <person name="Jeong J."/>
            <person name="Song E.-S."/>
        </authorList>
    </citation>
    <scope>NUCLEOTIDE SEQUENCE [LARGE SCALE GENOMIC DNA]</scope>
    <source>
        <strain evidence="1">51987-8</strain>
    </source>
</reference>
<name>A0A369K635_HYPMA</name>
<evidence type="ECO:0000313" key="1">
    <source>
        <dbReference type="EMBL" id="RDB27254.1"/>
    </source>
</evidence>
<accession>A0A369K635</accession>
<organism evidence="1 2">
    <name type="scientific">Hypsizygus marmoreus</name>
    <name type="common">White beech mushroom</name>
    <name type="synonym">Agaricus marmoreus</name>
    <dbReference type="NCBI Taxonomy" id="39966"/>
    <lineage>
        <taxon>Eukaryota</taxon>
        <taxon>Fungi</taxon>
        <taxon>Dikarya</taxon>
        <taxon>Basidiomycota</taxon>
        <taxon>Agaricomycotina</taxon>
        <taxon>Agaricomycetes</taxon>
        <taxon>Agaricomycetidae</taxon>
        <taxon>Agaricales</taxon>
        <taxon>Tricholomatineae</taxon>
        <taxon>Lyophyllaceae</taxon>
        <taxon>Hypsizygus</taxon>
    </lineage>
</organism>
<protein>
    <submittedName>
        <fullName evidence="1">Uncharacterized protein</fullName>
    </submittedName>
</protein>
<sequence length="127" mass="14409">MSRINPYDTGIEVLSDAGLGFHVSRMWLSTPFVSSSLLTHQKRCCVDDSSFLGQCMHPRFRIHGETPMAVLTPSATNKASTSLPPFAESVTRRYDLLVVQFRLFYFFNNNRTPPPSILCYTLHVQHT</sequence>
<evidence type="ECO:0000313" key="2">
    <source>
        <dbReference type="Proteomes" id="UP000076154"/>
    </source>
</evidence>